<evidence type="ECO:0000313" key="2">
    <source>
        <dbReference type="EMBL" id="PSL31496.1"/>
    </source>
</evidence>
<proteinExistence type="predicted"/>
<evidence type="ECO:0000259" key="1">
    <source>
        <dbReference type="Pfam" id="PF00027"/>
    </source>
</evidence>
<protein>
    <submittedName>
        <fullName evidence="2">CRP-like cAMP-binding protein</fullName>
    </submittedName>
</protein>
<dbReference type="Gene3D" id="2.60.120.10">
    <property type="entry name" value="Jelly Rolls"/>
    <property type="match status" value="1"/>
</dbReference>
<dbReference type="CDD" id="cd00038">
    <property type="entry name" value="CAP_ED"/>
    <property type="match status" value="1"/>
</dbReference>
<keyword evidence="3" id="KW-1185">Reference proteome</keyword>
<sequence>MDKLRKHIEEITPVSDIEFEYIRTFFTVKKVRKHQFLIQAGDKVSCEYWIANGAFRAFYVDDSGKEHILQFALENSWLSDYNALFHETESNVNVVCMEQAEVLCLSLFAREKLAAELHKMERFFRVKVTTGYTAQQHRIISLLSQNPKQRYEEFENRHPEIIRKIPKKYIAEYLGISRETLSRLYPANRRE</sequence>
<dbReference type="EMBL" id="PYAS01000003">
    <property type="protein sequence ID" value="PSL31496.1"/>
    <property type="molecule type" value="Genomic_DNA"/>
</dbReference>
<evidence type="ECO:0000313" key="3">
    <source>
        <dbReference type="Proteomes" id="UP000241964"/>
    </source>
</evidence>
<dbReference type="Proteomes" id="UP000241964">
    <property type="component" value="Unassembled WGS sequence"/>
</dbReference>
<dbReference type="AlphaFoldDB" id="A0A2P8GC02"/>
<dbReference type="Pfam" id="PF00027">
    <property type="entry name" value="cNMP_binding"/>
    <property type="match status" value="1"/>
</dbReference>
<dbReference type="SUPFAM" id="SSF51206">
    <property type="entry name" value="cAMP-binding domain-like"/>
    <property type="match status" value="1"/>
</dbReference>
<dbReference type="InterPro" id="IPR000595">
    <property type="entry name" value="cNMP-bd_dom"/>
</dbReference>
<organism evidence="2 3">
    <name type="scientific">Dyadobacter jiangsuensis</name>
    <dbReference type="NCBI Taxonomy" id="1591085"/>
    <lineage>
        <taxon>Bacteria</taxon>
        <taxon>Pseudomonadati</taxon>
        <taxon>Bacteroidota</taxon>
        <taxon>Cytophagia</taxon>
        <taxon>Cytophagales</taxon>
        <taxon>Spirosomataceae</taxon>
        <taxon>Dyadobacter</taxon>
    </lineage>
</organism>
<comment type="caution">
    <text evidence="2">The sequence shown here is derived from an EMBL/GenBank/DDBJ whole genome shotgun (WGS) entry which is preliminary data.</text>
</comment>
<dbReference type="InterPro" id="IPR014710">
    <property type="entry name" value="RmlC-like_jellyroll"/>
</dbReference>
<reference evidence="2 3" key="1">
    <citation type="submission" date="2018-03" db="EMBL/GenBank/DDBJ databases">
        <title>Genomic Encyclopedia of Archaeal and Bacterial Type Strains, Phase II (KMG-II): from individual species to whole genera.</title>
        <authorList>
            <person name="Goeker M."/>
        </authorList>
    </citation>
    <scope>NUCLEOTIDE SEQUENCE [LARGE SCALE GENOMIC DNA]</scope>
    <source>
        <strain evidence="2 3">DSM 29057</strain>
    </source>
</reference>
<feature type="domain" description="Cyclic nucleotide-binding" evidence="1">
    <location>
        <begin position="29"/>
        <end position="107"/>
    </location>
</feature>
<dbReference type="InterPro" id="IPR018490">
    <property type="entry name" value="cNMP-bd_dom_sf"/>
</dbReference>
<accession>A0A2P8GC02</accession>
<gene>
    <name evidence="2" type="ORF">CLV60_103362</name>
</gene>
<dbReference type="RefSeq" id="WP_106594826.1">
    <property type="nucleotide sequence ID" value="NZ_PYAS01000003.1"/>
</dbReference>
<dbReference type="OrthoDB" id="1933280at2"/>
<name>A0A2P8GC02_9BACT</name>